<name>A0ABS8CDT4_9BURK</name>
<dbReference type="InterPro" id="IPR050109">
    <property type="entry name" value="HTH-type_TetR-like_transc_reg"/>
</dbReference>
<sequence>MTISTAGVAGKPSPNKTSPARRKQEDRSRDARERLLGATIEILLKRGYSGLTTKEVAKTAGMSNGALMHHYATKAELVIAATKAVYDEWILRGQRIARTPGAVENPLEGFISDSTSVYFDWPYIAALEVVMVARTDEALMEHIVPVMQHYRETTNDLWREVFVQAGYTESDADTILNLTLNIVRGMGINRTWKRDDARYQALLSDWVQIVNQQYKPQPNKAVRKRPTAPAEP</sequence>
<feature type="domain" description="HTH tetR-type" evidence="4">
    <location>
        <begin position="29"/>
        <end position="89"/>
    </location>
</feature>
<dbReference type="Pfam" id="PF00440">
    <property type="entry name" value="TetR_N"/>
    <property type="match status" value="1"/>
</dbReference>
<dbReference type="PANTHER" id="PTHR30055">
    <property type="entry name" value="HTH-TYPE TRANSCRIPTIONAL REGULATOR RUTR"/>
    <property type="match status" value="1"/>
</dbReference>
<accession>A0ABS8CDT4</accession>
<dbReference type="Proteomes" id="UP000776983">
    <property type="component" value="Unassembled WGS sequence"/>
</dbReference>
<dbReference type="InterPro" id="IPR001647">
    <property type="entry name" value="HTH_TetR"/>
</dbReference>
<organism evidence="5 6">
    <name type="scientific">Mesopusillimonas faecipullorum</name>
    <dbReference type="NCBI Taxonomy" id="2755040"/>
    <lineage>
        <taxon>Bacteria</taxon>
        <taxon>Pseudomonadati</taxon>
        <taxon>Pseudomonadota</taxon>
        <taxon>Betaproteobacteria</taxon>
        <taxon>Burkholderiales</taxon>
        <taxon>Alcaligenaceae</taxon>
        <taxon>Mesopusillimonas</taxon>
    </lineage>
</organism>
<evidence type="ECO:0000256" key="2">
    <source>
        <dbReference type="PROSITE-ProRule" id="PRU00335"/>
    </source>
</evidence>
<feature type="region of interest" description="Disordered" evidence="3">
    <location>
        <begin position="1"/>
        <end position="30"/>
    </location>
</feature>
<dbReference type="EMBL" id="JACDXW010000005">
    <property type="protein sequence ID" value="MCB5364190.1"/>
    <property type="molecule type" value="Genomic_DNA"/>
</dbReference>
<gene>
    <name evidence="5" type="ORF">H0484_10575</name>
</gene>
<dbReference type="InterPro" id="IPR009057">
    <property type="entry name" value="Homeodomain-like_sf"/>
</dbReference>
<proteinExistence type="predicted"/>
<evidence type="ECO:0000313" key="6">
    <source>
        <dbReference type="Proteomes" id="UP000776983"/>
    </source>
</evidence>
<feature type="DNA-binding region" description="H-T-H motif" evidence="2">
    <location>
        <begin position="52"/>
        <end position="71"/>
    </location>
</feature>
<dbReference type="PANTHER" id="PTHR30055:SF226">
    <property type="entry name" value="HTH-TYPE TRANSCRIPTIONAL REGULATOR PKSA"/>
    <property type="match status" value="1"/>
</dbReference>
<dbReference type="SUPFAM" id="SSF46689">
    <property type="entry name" value="Homeodomain-like"/>
    <property type="match status" value="1"/>
</dbReference>
<comment type="caution">
    <text evidence="5">The sequence shown here is derived from an EMBL/GenBank/DDBJ whole genome shotgun (WGS) entry which is preliminary data.</text>
</comment>
<keyword evidence="6" id="KW-1185">Reference proteome</keyword>
<evidence type="ECO:0000256" key="1">
    <source>
        <dbReference type="ARBA" id="ARBA00023125"/>
    </source>
</evidence>
<evidence type="ECO:0000313" key="5">
    <source>
        <dbReference type="EMBL" id="MCB5364190.1"/>
    </source>
</evidence>
<evidence type="ECO:0000259" key="4">
    <source>
        <dbReference type="PROSITE" id="PS50977"/>
    </source>
</evidence>
<evidence type="ECO:0000256" key="3">
    <source>
        <dbReference type="SAM" id="MobiDB-lite"/>
    </source>
</evidence>
<protein>
    <submittedName>
        <fullName evidence="5">TetR/AcrR family transcriptional regulator</fullName>
    </submittedName>
</protein>
<reference evidence="5 6" key="1">
    <citation type="submission" date="2020-07" db="EMBL/GenBank/DDBJ databases">
        <title>Pusillimonas sp. nov., isolated from poultry manure in Taiwan.</title>
        <authorList>
            <person name="Lin S.-Y."/>
            <person name="Tang Y.-S."/>
            <person name="Young C.-C."/>
        </authorList>
    </citation>
    <scope>NUCLEOTIDE SEQUENCE [LARGE SCALE GENOMIC DNA]</scope>
    <source>
        <strain evidence="5 6">CC-YST705</strain>
    </source>
</reference>
<keyword evidence="1 2" id="KW-0238">DNA-binding</keyword>
<dbReference type="Gene3D" id="1.10.357.10">
    <property type="entry name" value="Tetracycline Repressor, domain 2"/>
    <property type="match status" value="1"/>
</dbReference>
<dbReference type="PRINTS" id="PR00455">
    <property type="entry name" value="HTHTETR"/>
</dbReference>
<dbReference type="PROSITE" id="PS50977">
    <property type="entry name" value="HTH_TETR_2"/>
    <property type="match status" value="1"/>
</dbReference>